<protein>
    <submittedName>
        <fullName evidence="1">Phage tail protein</fullName>
    </submittedName>
</protein>
<name>A0A2A5MCX3_9ENTR</name>
<dbReference type="Proteomes" id="UP000217648">
    <property type="component" value="Unassembled WGS sequence"/>
</dbReference>
<organism evidence="1 2">
    <name type="scientific">Klebsiella quasipneumoniae</name>
    <dbReference type="NCBI Taxonomy" id="1463165"/>
    <lineage>
        <taxon>Bacteria</taxon>
        <taxon>Pseudomonadati</taxon>
        <taxon>Pseudomonadota</taxon>
        <taxon>Gammaproteobacteria</taxon>
        <taxon>Enterobacterales</taxon>
        <taxon>Enterobacteriaceae</taxon>
        <taxon>Klebsiella/Raoultella group</taxon>
        <taxon>Klebsiella</taxon>
        <taxon>Klebsiella pneumoniae complex</taxon>
    </lineage>
</organism>
<comment type="caution">
    <text evidence="1">The sequence shown here is derived from an EMBL/GenBank/DDBJ whole genome shotgun (WGS) entry which is preliminary data.</text>
</comment>
<sequence length="159" mass="17411">MMLALGMFVFMRQTLPHQTMQRDAEYRWPSNSRVGKRDSFQYLGPGDEKITLAGVLYPELTGGKLTMTAIRLMADEGRAWPLLDGTGTIYGMFVINNISETGSLFFADGTARKIDFTLTLTRVDESLAVLYGDIGEQAKSLIGKAGNMASSVVGMVEIS</sequence>
<accession>A0A2A5MCX3</accession>
<dbReference type="EMBL" id="NXHG01000025">
    <property type="protein sequence ID" value="PCM58773.1"/>
    <property type="molecule type" value="Genomic_DNA"/>
</dbReference>
<dbReference type="InterPro" id="IPR016912">
    <property type="entry name" value="Phage_P2_GpU"/>
</dbReference>
<dbReference type="AlphaFoldDB" id="A0A2A5MCX3"/>
<evidence type="ECO:0000313" key="1">
    <source>
        <dbReference type="EMBL" id="PCM58773.1"/>
    </source>
</evidence>
<dbReference type="InterPro" id="IPR009734">
    <property type="entry name" value="Myoviridae_GpU"/>
</dbReference>
<dbReference type="Pfam" id="PF06995">
    <property type="entry name" value="Phage_P2_GpU"/>
    <property type="match status" value="1"/>
</dbReference>
<reference evidence="1 2" key="1">
    <citation type="submission" date="2017-09" db="EMBL/GenBank/DDBJ databases">
        <title>Mdr eskape-Ghana.</title>
        <authorList>
            <person name="Agyepong N."/>
            <person name="Janice J."/>
            <person name="Samuelsen O."/>
            <person name="Owusu-Ofori A."/>
            <person name="Sundsfjord A."/>
            <person name="Essack S."/>
            <person name="Pedersen T."/>
        </authorList>
    </citation>
    <scope>NUCLEOTIDE SEQUENCE [LARGE SCALE GENOMIC DNA]</scope>
    <source>
        <strain evidence="1 2">46</strain>
    </source>
</reference>
<dbReference type="PIRSF" id="PIRSF029208">
    <property type="entry name" value="Phage_tail_GPU"/>
    <property type="match status" value="1"/>
</dbReference>
<dbReference type="RefSeq" id="WP_096833981.1">
    <property type="nucleotide sequence ID" value="NZ_NXHG01000025.1"/>
</dbReference>
<proteinExistence type="predicted"/>
<gene>
    <name evidence="1" type="ORF">CP911_25660</name>
</gene>
<evidence type="ECO:0000313" key="2">
    <source>
        <dbReference type="Proteomes" id="UP000217648"/>
    </source>
</evidence>